<feature type="region of interest" description="Disordered" evidence="1">
    <location>
        <begin position="35"/>
        <end position="88"/>
    </location>
</feature>
<evidence type="ECO:0000313" key="3">
    <source>
        <dbReference type="EMBL" id="ROW04145.1"/>
    </source>
</evidence>
<feature type="transmembrane region" description="Helical" evidence="2">
    <location>
        <begin position="6"/>
        <end position="30"/>
    </location>
</feature>
<dbReference type="STRING" id="252740.A0A423WL62"/>
<proteinExistence type="predicted"/>
<protein>
    <submittedName>
        <fullName evidence="3">Uncharacterized protein</fullName>
    </submittedName>
</protein>
<accession>A0A423WL62</accession>
<name>A0A423WL62_CYTCH</name>
<evidence type="ECO:0000313" key="4">
    <source>
        <dbReference type="Proteomes" id="UP000284375"/>
    </source>
</evidence>
<organism evidence="3 4">
    <name type="scientific">Cytospora chrysosperma</name>
    <name type="common">Cytospora canker fungus</name>
    <name type="synonym">Sphaeria chrysosperma</name>
    <dbReference type="NCBI Taxonomy" id="252740"/>
    <lineage>
        <taxon>Eukaryota</taxon>
        <taxon>Fungi</taxon>
        <taxon>Dikarya</taxon>
        <taxon>Ascomycota</taxon>
        <taxon>Pezizomycotina</taxon>
        <taxon>Sordariomycetes</taxon>
        <taxon>Sordariomycetidae</taxon>
        <taxon>Diaporthales</taxon>
        <taxon>Cytosporaceae</taxon>
        <taxon>Cytospora</taxon>
    </lineage>
</organism>
<dbReference type="Proteomes" id="UP000284375">
    <property type="component" value="Unassembled WGS sequence"/>
</dbReference>
<dbReference type="AlphaFoldDB" id="A0A423WL62"/>
<comment type="caution">
    <text evidence="3">The sequence shown here is derived from an EMBL/GenBank/DDBJ whole genome shotgun (WGS) entry which is preliminary data.</text>
</comment>
<reference evidence="3 4" key="1">
    <citation type="submission" date="2015-09" db="EMBL/GenBank/DDBJ databases">
        <title>Host preference determinants of Valsa canker pathogens revealed by comparative genomics.</title>
        <authorList>
            <person name="Yin Z."/>
            <person name="Huang L."/>
        </authorList>
    </citation>
    <scope>NUCLEOTIDE SEQUENCE [LARGE SCALE GENOMIC DNA]</scope>
    <source>
        <strain evidence="3 4">YSFL</strain>
    </source>
</reference>
<feature type="region of interest" description="Disordered" evidence="1">
    <location>
        <begin position="119"/>
        <end position="138"/>
    </location>
</feature>
<sequence>MSGGAMAGAIVGSVCGLGIIAAVCLYLFWFRPRQKEKDKKGKEDSENKAAAEAEAKRREEVSKAELAKPHELQQQPPELHSPDGIMELPIEGIFEAPGDRGGVEVDNAAQLPVELPGDHMYWSSISSGSSDGAQRYQR</sequence>
<evidence type="ECO:0000256" key="2">
    <source>
        <dbReference type="SAM" id="Phobius"/>
    </source>
</evidence>
<dbReference type="OrthoDB" id="5241351at2759"/>
<keyword evidence="2" id="KW-1133">Transmembrane helix</keyword>
<keyword evidence="2" id="KW-0812">Transmembrane</keyword>
<dbReference type="EMBL" id="LJZO01000002">
    <property type="protein sequence ID" value="ROW04145.1"/>
    <property type="molecule type" value="Genomic_DNA"/>
</dbReference>
<evidence type="ECO:0000256" key="1">
    <source>
        <dbReference type="SAM" id="MobiDB-lite"/>
    </source>
</evidence>
<gene>
    <name evidence="3" type="ORF">VSDG_00956</name>
</gene>
<keyword evidence="4" id="KW-1185">Reference proteome</keyword>
<feature type="compositionally biased region" description="Basic and acidic residues" evidence="1">
    <location>
        <begin position="35"/>
        <end position="71"/>
    </location>
</feature>
<keyword evidence="2" id="KW-0472">Membrane</keyword>